<accession>A0AAF0YHK9</accession>
<evidence type="ECO:0000313" key="2">
    <source>
        <dbReference type="Proteomes" id="UP000827549"/>
    </source>
</evidence>
<reference evidence="1" key="1">
    <citation type="submission" date="2023-10" db="EMBL/GenBank/DDBJ databases">
        <authorList>
            <person name="Noh H."/>
        </authorList>
    </citation>
    <scope>NUCLEOTIDE SEQUENCE</scope>
    <source>
        <strain evidence="1">DUCC4014</strain>
    </source>
</reference>
<dbReference type="GeneID" id="87811464"/>
<keyword evidence="2" id="KW-1185">Reference proteome</keyword>
<dbReference type="AlphaFoldDB" id="A0AAF0YHK9"/>
<dbReference type="RefSeq" id="XP_062630812.1">
    <property type="nucleotide sequence ID" value="XM_062774828.1"/>
</dbReference>
<gene>
    <name evidence="1" type="ORF">LOC62_06G008297</name>
</gene>
<sequence>MSTTPTLTTTLSVIRLHCITDAASASRGAINDYNDWLAVVSNLPMDPASPFTLPPCPMEIVADHLFAIEARHLAVRLTQVRATLMDLRLADLMAYHKQAGTVLGAQELYYDLLTPPIGHAQARLDGMKRSTIVQIIAESQAKSVYWTVGQVMLFIGARWAWDLDANAGSMGPNLRELPNPLRQKDVVSEWDDAKARYIYELARYYDGEYLTYQPPCKVCRASRIPFPLQHPIFSVPKCVTCVCSKKSCNKSFLLGAAVVSPLVKMEAMVKLEVMEPEPEIEVKVERE</sequence>
<evidence type="ECO:0000313" key="1">
    <source>
        <dbReference type="EMBL" id="WOO84786.1"/>
    </source>
</evidence>
<proteinExistence type="predicted"/>
<protein>
    <submittedName>
        <fullName evidence="1">Uncharacterized protein</fullName>
    </submittedName>
</protein>
<organism evidence="1 2">
    <name type="scientific">Vanrija pseudolonga</name>
    <dbReference type="NCBI Taxonomy" id="143232"/>
    <lineage>
        <taxon>Eukaryota</taxon>
        <taxon>Fungi</taxon>
        <taxon>Dikarya</taxon>
        <taxon>Basidiomycota</taxon>
        <taxon>Agaricomycotina</taxon>
        <taxon>Tremellomycetes</taxon>
        <taxon>Trichosporonales</taxon>
        <taxon>Trichosporonaceae</taxon>
        <taxon>Vanrija</taxon>
    </lineage>
</organism>
<dbReference type="Proteomes" id="UP000827549">
    <property type="component" value="Chromosome 6"/>
</dbReference>
<dbReference type="EMBL" id="CP086719">
    <property type="protein sequence ID" value="WOO84786.1"/>
    <property type="molecule type" value="Genomic_DNA"/>
</dbReference>
<name>A0AAF0YHK9_9TREE</name>